<dbReference type="AlphaFoldDB" id="A0A1I4UUD9"/>
<dbReference type="Proteomes" id="UP000199339">
    <property type="component" value="Unassembled WGS sequence"/>
</dbReference>
<organism evidence="1 2">
    <name type="scientific">Marinobacter pelagius</name>
    <dbReference type="NCBI Taxonomy" id="379482"/>
    <lineage>
        <taxon>Bacteria</taxon>
        <taxon>Pseudomonadati</taxon>
        <taxon>Pseudomonadota</taxon>
        <taxon>Gammaproteobacteria</taxon>
        <taxon>Pseudomonadales</taxon>
        <taxon>Marinobacteraceae</taxon>
        <taxon>Marinobacter</taxon>
    </lineage>
</organism>
<dbReference type="EMBL" id="FOUR01000003">
    <property type="protein sequence ID" value="SFM92609.1"/>
    <property type="molecule type" value="Genomic_DNA"/>
</dbReference>
<proteinExistence type="predicted"/>
<reference evidence="2" key="1">
    <citation type="submission" date="2016-10" db="EMBL/GenBank/DDBJ databases">
        <authorList>
            <person name="Varghese N."/>
            <person name="Submissions S."/>
        </authorList>
    </citation>
    <scope>NUCLEOTIDE SEQUENCE [LARGE SCALE GENOMIC DNA]</scope>
    <source>
        <strain evidence="2">CGMCC 1.6775</strain>
    </source>
</reference>
<protein>
    <submittedName>
        <fullName evidence="1">Uncharacterized protein</fullName>
    </submittedName>
</protein>
<accession>A0A1I4UUD9</accession>
<evidence type="ECO:0000313" key="1">
    <source>
        <dbReference type="EMBL" id="SFM92609.1"/>
    </source>
</evidence>
<evidence type="ECO:0000313" key="2">
    <source>
        <dbReference type="Proteomes" id="UP000199339"/>
    </source>
</evidence>
<dbReference type="OrthoDB" id="6199386at2"/>
<name>A0A1I4UUD9_9GAMM</name>
<dbReference type="RefSeq" id="WP_092001309.1">
    <property type="nucleotide sequence ID" value="NZ_FOUR01000003.1"/>
</dbReference>
<sequence length="96" mass="10647">MRTDTAGPQFDPARFVHTPFGWYALTREPSDLGPFPTKSQASNALVDHIRLHKGLNRRNPEDRYSGFTVHDPENCAKNNCGRCAEALAFAGFQAIA</sequence>
<keyword evidence="2" id="KW-1185">Reference proteome</keyword>
<gene>
    <name evidence="1" type="ORF">SAMN04487961_1583</name>
</gene>